<dbReference type="EMBL" id="FCOB02000021">
    <property type="protein sequence ID" value="SAK82070.1"/>
    <property type="molecule type" value="Genomic_DNA"/>
</dbReference>
<dbReference type="Proteomes" id="UP000054978">
    <property type="component" value="Unassembled WGS sequence"/>
</dbReference>
<dbReference type="AlphaFoldDB" id="A0A158CIF9"/>
<evidence type="ECO:0000313" key="1">
    <source>
        <dbReference type="EMBL" id="SAK82070.1"/>
    </source>
</evidence>
<sequence length="48" mass="5547">MLNFVVGFFRDYWLVVLMCAVGHFSIPRLVDWLDRRDAAQVHRGGGEP</sequence>
<evidence type="ECO:0000313" key="2">
    <source>
        <dbReference type="Proteomes" id="UP000054978"/>
    </source>
</evidence>
<organism evidence="1 2">
    <name type="scientific">Caballeronia ptereochthonis</name>
    <dbReference type="NCBI Taxonomy" id="1777144"/>
    <lineage>
        <taxon>Bacteria</taxon>
        <taxon>Pseudomonadati</taxon>
        <taxon>Pseudomonadota</taxon>
        <taxon>Betaproteobacteria</taxon>
        <taxon>Burkholderiales</taxon>
        <taxon>Burkholderiaceae</taxon>
        <taxon>Caballeronia</taxon>
    </lineage>
</organism>
<name>A0A158CIF9_9BURK</name>
<reference evidence="1" key="1">
    <citation type="submission" date="2016-01" db="EMBL/GenBank/DDBJ databases">
        <authorList>
            <person name="Peeters C."/>
        </authorList>
    </citation>
    <scope>NUCLEOTIDE SEQUENCE [LARGE SCALE GENOMIC DNA]</scope>
    <source>
        <strain evidence="1">LMG 29326</strain>
    </source>
</reference>
<protein>
    <submittedName>
        <fullName evidence="1">Uncharacterized protein</fullName>
    </submittedName>
</protein>
<keyword evidence="2" id="KW-1185">Reference proteome</keyword>
<accession>A0A158CIF9</accession>
<dbReference type="STRING" id="1777144.AWB83_04369"/>
<proteinExistence type="predicted"/>
<gene>
    <name evidence="1" type="ORF">AWB83_04369</name>
</gene>
<comment type="caution">
    <text evidence="1">The sequence shown here is derived from an EMBL/GenBank/DDBJ whole genome shotgun (WGS) entry which is preliminary data.</text>
</comment>